<reference evidence="2" key="1">
    <citation type="submission" date="2020-03" db="EMBL/GenBank/DDBJ databases">
        <title>Draft Genome Sequence of Cylindrodendrum hubeiense.</title>
        <authorList>
            <person name="Buettner E."/>
            <person name="Kellner H."/>
        </authorList>
    </citation>
    <scope>NUCLEOTIDE SEQUENCE</scope>
    <source>
        <strain evidence="2">IHI 201604</strain>
    </source>
</reference>
<sequence>MKLSSVLYSTALIAGQVVAHPHHDVSPAVAKRHSNLSKRCAAGAASLNQKRYERRNKMKRDLEKQSGNATYEITTEAPYYDVIQNDTCVLTPDVTAGPYYWPRSETLRQDMSEGQPGVPLLMDIGILDMNTCEPLPNALVVFWHCNATGSYSSFTGRDPNTKFPDLLSELNITDFTIGETDLHTDDTTWLRGMWPTNEDVYTDWVLHSNGTISSGNAVSTGQLYFNESLSEEIMALEPYASHTEIERTTNGVDTLYSSSTDGGFNPVFNIVAMDGENVENGMIGYLTIGVDSTAVDANGLSLN</sequence>
<dbReference type="GO" id="GO:0008199">
    <property type="term" value="F:ferric iron binding"/>
    <property type="evidence" value="ECO:0007669"/>
    <property type="project" value="InterPro"/>
</dbReference>
<dbReference type="InterPro" id="IPR015889">
    <property type="entry name" value="Intradiol_dOase_core"/>
</dbReference>
<organism evidence="2 3">
    <name type="scientific">Cylindrodendrum hubeiense</name>
    <dbReference type="NCBI Taxonomy" id="595255"/>
    <lineage>
        <taxon>Eukaryota</taxon>
        <taxon>Fungi</taxon>
        <taxon>Dikarya</taxon>
        <taxon>Ascomycota</taxon>
        <taxon>Pezizomycotina</taxon>
        <taxon>Sordariomycetes</taxon>
        <taxon>Hypocreomycetidae</taxon>
        <taxon>Hypocreales</taxon>
        <taxon>Nectriaceae</taxon>
        <taxon>Cylindrodendrum</taxon>
    </lineage>
</organism>
<dbReference type="Gene3D" id="2.60.130.10">
    <property type="entry name" value="Aromatic compound dioxygenase"/>
    <property type="match status" value="1"/>
</dbReference>
<name>A0A9P5HHV4_9HYPO</name>
<dbReference type="Proteomes" id="UP000722485">
    <property type="component" value="Unassembled WGS sequence"/>
</dbReference>
<dbReference type="PANTHER" id="PTHR34315:SF1">
    <property type="entry name" value="INTRADIOL RING-CLEAVAGE DIOXYGENASES DOMAIN-CONTAINING PROTEIN-RELATED"/>
    <property type="match status" value="1"/>
</dbReference>
<dbReference type="OrthoDB" id="121380at2759"/>
<dbReference type="SUPFAM" id="SSF49482">
    <property type="entry name" value="Aromatic compound dioxygenase"/>
    <property type="match status" value="1"/>
</dbReference>
<accession>A0A9P5HHV4</accession>
<dbReference type="GO" id="GO:0016702">
    <property type="term" value="F:oxidoreductase activity, acting on single donors with incorporation of molecular oxygen, incorporation of two atoms of oxygen"/>
    <property type="evidence" value="ECO:0007669"/>
    <property type="project" value="InterPro"/>
</dbReference>
<dbReference type="InterPro" id="IPR000627">
    <property type="entry name" value="Intradiol_dOase_C"/>
</dbReference>
<evidence type="ECO:0000313" key="3">
    <source>
        <dbReference type="Proteomes" id="UP000722485"/>
    </source>
</evidence>
<proteinExistence type="predicted"/>
<evidence type="ECO:0000313" key="2">
    <source>
        <dbReference type="EMBL" id="KAF7551373.1"/>
    </source>
</evidence>
<dbReference type="Pfam" id="PF00775">
    <property type="entry name" value="Dioxygenase_C"/>
    <property type="match status" value="1"/>
</dbReference>
<gene>
    <name evidence="2" type="ORF">G7Z17_g5041</name>
</gene>
<feature type="domain" description="Intradiol ring-cleavage dioxygenases" evidence="1">
    <location>
        <begin position="97"/>
        <end position="163"/>
    </location>
</feature>
<dbReference type="EMBL" id="JAANBB010000079">
    <property type="protein sequence ID" value="KAF7551373.1"/>
    <property type="molecule type" value="Genomic_DNA"/>
</dbReference>
<dbReference type="PANTHER" id="PTHR34315">
    <property type="match status" value="1"/>
</dbReference>
<dbReference type="AlphaFoldDB" id="A0A9P5HHV4"/>
<comment type="caution">
    <text evidence="2">The sequence shown here is derived from an EMBL/GenBank/DDBJ whole genome shotgun (WGS) entry which is preliminary data.</text>
</comment>
<protein>
    <recommendedName>
        <fullName evidence="1">Intradiol ring-cleavage dioxygenases domain-containing protein</fullName>
    </recommendedName>
</protein>
<keyword evidence="3" id="KW-1185">Reference proteome</keyword>
<evidence type="ECO:0000259" key="1">
    <source>
        <dbReference type="Pfam" id="PF00775"/>
    </source>
</evidence>